<gene>
    <name evidence="7" type="primary">LOC112292617</name>
    <name evidence="6" type="ORF">PHYPA_019721</name>
</gene>
<reference evidence="7" key="3">
    <citation type="submission" date="2020-12" db="UniProtKB">
        <authorList>
            <consortium name="EnsemblPlants"/>
        </authorList>
    </citation>
    <scope>IDENTIFICATION</scope>
</reference>
<dbReference type="GO" id="GO:0042274">
    <property type="term" value="P:ribosomal small subunit biogenesis"/>
    <property type="evidence" value="ECO:0007669"/>
    <property type="project" value="InterPro"/>
</dbReference>
<name>A0A2K1JD40_PHYPA</name>
<evidence type="ECO:0000259" key="5">
    <source>
        <dbReference type="Pfam" id="PF25498"/>
    </source>
</evidence>
<sequence length="514" mass="57241">MRTLKLLSFGPASLCWTAQVAPFYVASQQFCTSVCAAHEFISGVQLRERGGIRQKVRPRLAERSFSELLSTSYDGFGVPGGFMHCQRQLHSRVASKKGKKSEKDVLVEDREEEVEGEGETEKVEGKKKKKKKQQKSKDLSYNGVASEIDDGAVNAQNIIMEEVQDSELHAESKGKKKLKEKAITEGIENEQADSVLVQNGAFTAEIREPKLSSEGKEEKKLKNKIKHGEPGREKSNESNSSTEFHKKEKKDKKKLKDKGTVAKGAVSGVVVSESAEEHQALDGDDESSRVIEDDLAEELGEHLDDDDFWEDDFEPEAELNDGGDGGGIVLGDAPWAKAAHRLAEETVAQFDGLEIFAFKASKESGIIRVRVDKLSDKYGSPSMDEIQKFSSTYSKALDKAGEEKTVPDDLALEVSSPGAERVVRIPQDLERFKDLPMYVSYIETSSDSSSEEKDGILELESFDVESGSAKWKLANVRLNRDLAGKGRGMNRKQRDWRLDLSFENTRMVRLYIDM</sequence>
<dbReference type="PaxDb" id="3218-PP1S104_182V6.1"/>
<evidence type="ECO:0000256" key="3">
    <source>
        <dbReference type="SAM" id="MobiDB-lite"/>
    </source>
</evidence>
<evidence type="ECO:0000256" key="2">
    <source>
        <dbReference type="ARBA" id="ARBA00022517"/>
    </source>
</evidence>
<dbReference type="EnsemblPlants" id="Pp3c15_13830V3.2">
    <property type="protein sequence ID" value="Pp3c15_13830V3.2"/>
    <property type="gene ID" value="Pp3c15_13830"/>
</dbReference>
<feature type="region of interest" description="Disordered" evidence="3">
    <location>
        <begin position="204"/>
        <end position="308"/>
    </location>
</feature>
<dbReference type="Pfam" id="PF25498">
    <property type="entry name" value="DUF7912"/>
    <property type="match status" value="1"/>
</dbReference>
<feature type="compositionally biased region" description="Basic residues" evidence="3">
    <location>
        <begin position="125"/>
        <end position="134"/>
    </location>
</feature>
<evidence type="ECO:0000313" key="6">
    <source>
        <dbReference type="EMBL" id="PNR39443.1"/>
    </source>
</evidence>
<dbReference type="PANTHER" id="PTHR34544">
    <property type="entry name" value="OSJNBA0006B20.18 PROTEIN"/>
    <property type="match status" value="1"/>
</dbReference>
<feature type="compositionally biased region" description="Low complexity" evidence="3">
    <location>
        <begin position="261"/>
        <end position="273"/>
    </location>
</feature>
<dbReference type="InterPro" id="IPR028989">
    <property type="entry name" value="RimP_N"/>
</dbReference>
<evidence type="ECO:0000313" key="7">
    <source>
        <dbReference type="EnsemblPlants" id="Pp3c15_13830V3.1"/>
    </source>
</evidence>
<evidence type="ECO:0000259" key="4">
    <source>
        <dbReference type="Pfam" id="PF02576"/>
    </source>
</evidence>
<reference evidence="6 8" key="1">
    <citation type="journal article" date="2008" name="Science">
        <title>The Physcomitrella genome reveals evolutionary insights into the conquest of land by plants.</title>
        <authorList>
            <person name="Rensing S."/>
            <person name="Lang D."/>
            <person name="Zimmer A."/>
            <person name="Terry A."/>
            <person name="Salamov A."/>
            <person name="Shapiro H."/>
            <person name="Nishiyama T."/>
            <person name="Perroud P.-F."/>
            <person name="Lindquist E."/>
            <person name="Kamisugi Y."/>
            <person name="Tanahashi T."/>
            <person name="Sakakibara K."/>
            <person name="Fujita T."/>
            <person name="Oishi K."/>
            <person name="Shin-I T."/>
            <person name="Kuroki Y."/>
            <person name="Toyoda A."/>
            <person name="Suzuki Y."/>
            <person name="Hashimoto A."/>
            <person name="Yamaguchi K."/>
            <person name="Sugano A."/>
            <person name="Kohara Y."/>
            <person name="Fujiyama A."/>
            <person name="Anterola A."/>
            <person name="Aoki S."/>
            <person name="Ashton N."/>
            <person name="Barbazuk W.B."/>
            <person name="Barker E."/>
            <person name="Bennetzen J."/>
            <person name="Bezanilla M."/>
            <person name="Blankenship R."/>
            <person name="Cho S.H."/>
            <person name="Dutcher S."/>
            <person name="Estelle M."/>
            <person name="Fawcett J.A."/>
            <person name="Gundlach H."/>
            <person name="Hanada K."/>
            <person name="Heyl A."/>
            <person name="Hicks K.A."/>
            <person name="Hugh J."/>
            <person name="Lohr M."/>
            <person name="Mayer K."/>
            <person name="Melkozernov A."/>
            <person name="Murata T."/>
            <person name="Nelson D."/>
            <person name="Pils B."/>
            <person name="Prigge M."/>
            <person name="Reiss B."/>
            <person name="Renner T."/>
            <person name="Rombauts S."/>
            <person name="Rushton P."/>
            <person name="Sanderfoot A."/>
            <person name="Schween G."/>
            <person name="Shiu S.-H."/>
            <person name="Stueber K."/>
            <person name="Theodoulou F.L."/>
            <person name="Tu H."/>
            <person name="Van de Peer Y."/>
            <person name="Verrier P.J."/>
            <person name="Waters E."/>
            <person name="Wood A."/>
            <person name="Yang L."/>
            <person name="Cove D."/>
            <person name="Cuming A."/>
            <person name="Hasebe M."/>
            <person name="Lucas S."/>
            <person name="Mishler D.B."/>
            <person name="Reski R."/>
            <person name="Grigoriev I."/>
            <person name="Quatrano R.S."/>
            <person name="Boore J.L."/>
        </authorList>
    </citation>
    <scope>NUCLEOTIDE SEQUENCE [LARGE SCALE GENOMIC DNA]</scope>
    <source>
        <strain evidence="7 8">cv. Gransden 2004</strain>
    </source>
</reference>
<dbReference type="SUPFAM" id="SSF75420">
    <property type="entry name" value="YhbC-like, N-terminal domain"/>
    <property type="match status" value="1"/>
</dbReference>
<feature type="compositionally biased region" description="Acidic residues" evidence="3">
    <location>
        <begin position="109"/>
        <end position="118"/>
    </location>
</feature>
<dbReference type="Pfam" id="PF02576">
    <property type="entry name" value="RimP_N"/>
    <property type="match status" value="1"/>
</dbReference>
<organism evidence="6">
    <name type="scientific">Physcomitrium patens</name>
    <name type="common">Spreading-leaved earth moss</name>
    <name type="synonym">Physcomitrella patens</name>
    <dbReference type="NCBI Taxonomy" id="3218"/>
    <lineage>
        <taxon>Eukaryota</taxon>
        <taxon>Viridiplantae</taxon>
        <taxon>Streptophyta</taxon>
        <taxon>Embryophyta</taxon>
        <taxon>Bryophyta</taxon>
        <taxon>Bryophytina</taxon>
        <taxon>Bryopsida</taxon>
        <taxon>Funariidae</taxon>
        <taxon>Funariales</taxon>
        <taxon>Funariaceae</taxon>
        <taxon>Physcomitrium</taxon>
    </lineage>
</organism>
<dbReference type="Gene3D" id="3.30.300.70">
    <property type="entry name" value="RimP-like superfamily, N-terminal"/>
    <property type="match status" value="1"/>
</dbReference>
<dbReference type="EMBL" id="ABEU02000015">
    <property type="protein sequence ID" value="PNR39443.1"/>
    <property type="molecule type" value="Genomic_DNA"/>
</dbReference>
<feature type="compositionally biased region" description="Acidic residues" evidence="3">
    <location>
        <begin position="293"/>
        <end position="308"/>
    </location>
</feature>
<dbReference type="Gramene" id="Pp3c15_13830V3.2">
    <property type="protein sequence ID" value="Pp3c15_13830V3.2"/>
    <property type="gene ID" value="Pp3c15_13830"/>
</dbReference>
<feature type="compositionally biased region" description="Basic and acidic residues" evidence="3">
    <location>
        <begin position="275"/>
        <end position="292"/>
    </location>
</feature>
<dbReference type="OrthoDB" id="1100432at2759"/>
<dbReference type="Gramene" id="Pp3c15_13830V3.1">
    <property type="protein sequence ID" value="Pp3c15_13830V3.1"/>
    <property type="gene ID" value="Pp3c15_13830"/>
</dbReference>
<feature type="region of interest" description="Disordered" evidence="3">
    <location>
        <begin position="93"/>
        <end position="143"/>
    </location>
</feature>
<accession>A0A2K1JD40</accession>
<feature type="compositionally biased region" description="Basic residues" evidence="3">
    <location>
        <begin position="247"/>
        <end position="256"/>
    </location>
</feature>
<protein>
    <submittedName>
        <fullName evidence="6 7">Uncharacterized protein</fullName>
    </submittedName>
</protein>
<dbReference type="EnsemblPlants" id="Pp3c15_13830V3.1">
    <property type="protein sequence ID" value="Pp3c15_13830V3.1"/>
    <property type="gene ID" value="Pp3c15_13830"/>
</dbReference>
<keyword evidence="1" id="KW-0963">Cytoplasm</keyword>
<keyword evidence="8" id="KW-1185">Reference proteome</keyword>
<proteinExistence type="inferred from homology"/>
<keyword evidence="2" id="KW-0690">Ribosome biogenesis</keyword>
<dbReference type="GeneID" id="112292617"/>
<evidence type="ECO:0000256" key="1">
    <source>
        <dbReference type="ARBA" id="ARBA00022490"/>
    </source>
</evidence>
<feature type="domain" description="DUF7912" evidence="5">
    <location>
        <begin position="422"/>
        <end position="511"/>
    </location>
</feature>
<reference evidence="6 8" key="2">
    <citation type="journal article" date="2018" name="Plant J.">
        <title>The Physcomitrella patens chromosome-scale assembly reveals moss genome structure and evolution.</title>
        <authorList>
            <person name="Lang D."/>
            <person name="Ullrich K.K."/>
            <person name="Murat F."/>
            <person name="Fuchs J."/>
            <person name="Jenkins J."/>
            <person name="Haas F.B."/>
            <person name="Piednoel M."/>
            <person name="Gundlach H."/>
            <person name="Van Bel M."/>
            <person name="Meyberg R."/>
            <person name="Vives C."/>
            <person name="Morata J."/>
            <person name="Symeonidi A."/>
            <person name="Hiss M."/>
            <person name="Muchero W."/>
            <person name="Kamisugi Y."/>
            <person name="Saleh O."/>
            <person name="Blanc G."/>
            <person name="Decker E.L."/>
            <person name="van Gessel N."/>
            <person name="Grimwood J."/>
            <person name="Hayes R.D."/>
            <person name="Graham S.W."/>
            <person name="Gunter L.E."/>
            <person name="McDaniel S.F."/>
            <person name="Hoernstein S.N.W."/>
            <person name="Larsson A."/>
            <person name="Li F.W."/>
            <person name="Perroud P.F."/>
            <person name="Phillips J."/>
            <person name="Ranjan P."/>
            <person name="Rokshar D.S."/>
            <person name="Rothfels C.J."/>
            <person name="Schneider L."/>
            <person name="Shu S."/>
            <person name="Stevenson D.W."/>
            <person name="Thummler F."/>
            <person name="Tillich M."/>
            <person name="Villarreal Aguilar J.C."/>
            <person name="Widiez T."/>
            <person name="Wong G.K."/>
            <person name="Wymore A."/>
            <person name="Zhang Y."/>
            <person name="Zimmer A.D."/>
            <person name="Quatrano R.S."/>
            <person name="Mayer K.F.X."/>
            <person name="Goodstein D."/>
            <person name="Casacuberta J.M."/>
            <person name="Vandepoele K."/>
            <person name="Reski R."/>
            <person name="Cuming A.C."/>
            <person name="Tuskan G.A."/>
            <person name="Maumus F."/>
            <person name="Salse J."/>
            <person name="Schmutz J."/>
            <person name="Rensing S.A."/>
        </authorList>
    </citation>
    <scope>NUCLEOTIDE SEQUENCE [LARGE SCALE GENOMIC DNA]</scope>
    <source>
        <strain evidence="7 8">cv. Gransden 2004</strain>
    </source>
</reference>
<dbReference type="InterPro" id="IPR057234">
    <property type="entry name" value="DUF7912"/>
</dbReference>
<feature type="domain" description="Ribosome maturation factor RimP N-terminal" evidence="4">
    <location>
        <begin position="350"/>
        <end position="420"/>
    </location>
</feature>
<dbReference type="HAMAP" id="MF_01077">
    <property type="entry name" value="RimP"/>
    <property type="match status" value="1"/>
</dbReference>
<dbReference type="InterPro" id="IPR035956">
    <property type="entry name" value="RimP_N_sf"/>
</dbReference>
<dbReference type="KEGG" id="ppp:112292617"/>
<dbReference type="RefSeq" id="XP_024397042.1">
    <property type="nucleotide sequence ID" value="XM_024541274.2"/>
</dbReference>
<feature type="compositionally biased region" description="Basic and acidic residues" evidence="3">
    <location>
        <begin position="205"/>
        <end position="236"/>
    </location>
</feature>
<dbReference type="AlphaFoldDB" id="A0A2K1JD40"/>
<evidence type="ECO:0000313" key="8">
    <source>
        <dbReference type="Proteomes" id="UP000006727"/>
    </source>
</evidence>
<dbReference type="Proteomes" id="UP000006727">
    <property type="component" value="Chromosome 15"/>
</dbReference>
<dbReference type="PANTHER" id="PTHR34544:SF3">
    <property type="entry name" value="OS07G0155200 PROTEIN"/>
    <property type="match status" value="1"/>
</dbReference>
<dbReference type="InterPro" id="IPR003728">
    <property type="entry name" value="Ribosome_maturation_RimP"/>
</dbReference>